<dbReference type="NCBIfam" id="TIGR02595">
    <property type="entry name" value="PEP_CTERM"/>
    <property type="match status" value="1"/>
</dbReference>
<dbReference type="EMBL" id="BAAAFO010000001">
    <property type="protein sequence ID" value="GAA0243136.1"/>
    <property type="molecule type" value="Genomic_DNA"/>
</dbReference>
<reference evidence="3 4" key="1">
    <citation type="journal article" date="2019" name="Int. J. Syst. Evol. Microbiol.">
        <title>The Global Catalogue of Microorganisms (GCM) 10K type strain sequencing project: providing services to taxonomists for standard genome sequencing and annotation.</title>
        <authorList>
            <consortium name="The Broad Institute Genomics Platform"/>
            <consortium name="The Broad Institute Genome Sequencing Center for Infectious Disease"/>
            <person name="Wu L."/>
            <person name="Ma J."/>
        </authorList>
    </citation>
    <scope>NUCLEOTIDE SEQUENCE [LARGE SCALE GENOMIC DNA]</scope>
    <source>
        <strain evidence="3 4">JCM 16242</strain>
    </source>
</reference>
<dbReference type="InterPro" id="IPR013424">
    <property type="entry name" value="Ice-binding_C"/>
</dbReference>
<dbReference type="Pfam" id="PF07589">
    <property type="entry name" value="PEP-CTERM"/>
    <property type="match status" value="1"/>
</dbReference>
<evidence type="ECO:0000256" key="1">
    <source>
        <dbReference type="SAM" id="SignalP"/>
    </source>
</evidence>
<gene>
    <name evidence="3" type="ORF">GCM10009126_06050</name>
</gene>
<feature type="chain" id="PRO_5047355178" description="Ice-binding protein C-terminal domain-containing protein" evidence="1">
    <location>
        <begin position="32"/>
        <end position="255"/>
    </location>
</feature>
<keyword evidence="1" id="KW-0732">Signal</keyword>
<organism evidence="3 4">
    <name type="scientific">Rhodanobacter caeni</name>
    <dbReference type="NCBI Taxonomy" id="657654"/>
    <lineage>
        <taxon>Bacteria</taxon>
        <taxon>Pseudomonadati</taxon>
        <taxon>Pseudomonadota</taxon>
        <taxon>Gammaproteobacteria</taxon>
        <taxon>Lysobacterales</taxon>
        <taxon>Rhodanobacteraceae</taxon>
        <taxon>Rhodanobacter</taxon>
    </lineage>
</organism>
<accession>A0ABN0U9F4</accession>
<dbReference type="RefSeq" id="WP_343880022.1">
    <property type="nucleotide sequence ID" value="NZ_BAAAFO010000001.1"/>
</dbReference>
<comment type="caution">
    <text evidence="3">The sequence shown here is derived from an EMBL/GenBank/DDBJ whole genome shotgun (WGS) entry which is preliminary data.</text>
</comment>
<feature type="domain" description="Ice-binding protein C-terminal" evidence="2">
    <location>
        <begin position="227"/>
        <end position="244"/>
    </location>
</feature>
<dbReference type="Proteomes" id="UP001500657">
    <property type="component" value="Unassembled WGS sequence"/>
</dbReference>
<evidence type="ECO:0000259" key="2">
    <source>
        <dbReference type="Pfam" id="PF07589"/>
    </source>
</evidence>
<keyword evidence="4" id="KW-1185">Reference proteome</keyword>
<name>A0ABN0U9F4_9GAMM</name>
<sequence length="255" mass="25435">MNSKTPGKSHGPRFLRSLLGAAVLTAGMGLAATTASATAVLSGSVGGVPTGADHYETFDSLAPGTSTTTVLGGGLTVSFSPDGKAVQGAQSGLYAAPVLSGGNGANFGGQADGIDATTYLTSGGPNGSTTLTFNTQQKYLGLLWGSVDAYNTLEFFSGGASVATFTGADVGASAGTGNCIGGLQNALGTCYVNINFLTQSFDKVVATSSSYAFEFDNVAFSTAPVGVPEPETLAMFGLGLLLVGSAYRFKARKSA</sequence>
<proteinExistence type="predicted"/>
<evidence type="ECO:0000313" key="3">
    <source>
        <dbReference type="EMBL" id="GAA0243136.1"/>
    </source>
</evidence>
<feature type="signal peptide" evidence="1">
    <location>
        <begin position="1"/>
        <end position="31"/>
    </location>
</feature>
<evidence type="ECO:0000313" key="4">
    <source>
        <dbReference type="Proteomes" id="UP001500657"/>
    </source>
</evidence>
<protein>
    <recommendedName>
        <fullName evidence="2">Ice-binding protein C-terminal domain-containing protein</fullName>
    </recommendedName>
</protein>